<protein>
    <recommendedName>
        <fullName evidence="3">CUB domain-containing protein</fullName>
    </recommendedName>
</protein>
<evidence type="ECO:0000256" key="1">
    <source>
        <dbReference type="ARBA" id="ARBA00023157"/>
    </source>
</evidence>
<proteinExistence type="predicted"/>
<reference evidence="4" key="1">
    <citation type="submission" date="2023-10" db="EMBL/GenBank/DDBJ databases">
        <title>Genome assembly of Pristionchus species.</title>
        <authorList>
            <person name="Yoshida K."/>
            <person name="Sommer R.J."/>
        </authorList>
    </citation>
    <scope>NUCLEOTIDE SEQUENCE</scope>
    <source>
        <strain evidence="4">RS5133</strain>
    </source>
</reference>
<feature type="non-terminal residue" evidence="4">
    <location>
        <position position="1"/>
    </location>
</feature>
<dbReference type="Gene3D" id="2.60.120.290">
    <property type="entry name" value="Spermadhesin, CUB domain"/>
    <property type="match status" value="1"/>
</dbReference>
<dbReference type="InterPro" id="IPR000859">
    <property type="entry name" value="CUB_dom"/>
</dbReference>
<keyword evidence="1" id="KW-1015">Disulfide bond</keyword>
<dbReference type="PANTHER" id="PTHR22991:SF40">
    <property type="entry name" value="PROTEIN CBG13490"/>
    <property type="match status" value="1"/>
</dbReference>
<sequence length="121" mass="13106">TESSTAQWANEDCDTQKLPFVCRRAGSVSVPAECPHEAQKPGKDIIAPGFPIHGIPCEYMLAVDAKSLVHLEILALEANPNIDFLEIYEGTMGHNLLANLTGTISNPAIYITKSANVMRVN</sequence>
<evidence type="ECO:0000259" key="3">
    <source>
        <dbReference type="PROSITE" id="PS01180"/>
    </source>
</evidence>
<dbReference type="Proteomes" id="UP001432322">
    <property type="component" value="Unassembled WGS sequence"/>
</dbReference>
<feature type="domain" description="CUB" evidence="3">
    <location>
        <begin position="34"/>
        <end position="121"/>
    </location>
</feature>
<evidence type="ECO:0000256" key="2">
    <source>
        <dbReference type="PROSITE-ProRule" id="PRU00059"/>
    </source>
</evidence>
<name>A0AAV5VT91_9BILA</name>
<comment type="caution">
    <text evidence="4">The sequence shown here is derived from an EMBL/GenBank/DDBJ whole genome shotgun (WGS) entry which is preliminary data.</text>
</comment>
<keyword evidence="5" id="KW-1185">Reference proteome</keyword>
<dbReference type="InterPro" id="IPR050976">
    <property type="entry name" value="Snaclec"/>
</dbReference>
<comment type="caution">
    <text evidence="2">Lacks conserved residue(s) required for the propagation of feature annotation.</text>
</comment>
<dbReference type="EMBL" id="BTSY01000004">
    <property type="protein sequence ID" value="GMT21917.1"/>
    <property type="molecule type" value="Genomic_DNA"/>
</dbReference>
<organism evidence="4 5">
    <name type="scientific">Pristionchus fissidentatus</name>
    <dbReference type="NCBI Taxonomy" id="1538716"/>
    <lineage>
        <taxon>Eukaryota</taxon>
        <taxon>Metazoa</taxon>
        <taxon>Ecdysozoa</taxon>
        <taxon>Nematoda</taxon>
        <taxon>Chromadorea</taxon>
        <taxon>Rhabditida</taxon>
        <taxon>Rhabditina</taxon>
        <taxon>Diplogasteromorpha</taxon>
        <taxon>Diplogasteroidea</taxon>
        <taxon>Neodiplogasteridae</taxon>
        <taxon>Pristionchus</taxon>
    </lineage>
</organism>
<evidence type="ECO:0000313" key="4">
    <source>
        <dbReference type="EMBL" id="GMT21917.1"/>
    </source>
</evidence>
<dbReference type="PROSITE" id="PS01180">
    <property type="entry name" value="CUB"/>
    <property type="match status" value="1"/>
</dbReference>
<accession>A0AAV5VT91</accession>
<dbReference type="SUPFAM" id="SSF49854">
    <property type="entry name" value="Spermadhesin, CUB domain"/>
    <property type="match status" value="1"/>
</dbReference>
<gene>
    <name evidence="4" type="ORF">PFISCL1PPCAC_13214</name>
</gene>
<dbReference type="InterPro" id="IPR035914">
    <property type="entry name" value="Sperma_CUB_dom_sf"/>
</dbReference>
<dbReference type="PANTHER" id="PTHR22991">
    <property type="entry name" value="PROTEIN CBG13490"/>
    <property type="match status" value="1"/>
</dbReference>
<evidence type="ECO:0000313" key="5">
    <source>
        <dbReference type="Proteomes" id="UP001432322"/>
    </source>
</evidence>
<dbReference type="AlphaFoldDB" id="A0AAV5VT91"/>